<dbReference type="OrthoDB" id="445007at2759"/>
<dbReference type="PANTHER" id="PTHR31630:SF8">
    <property type="entry name" value="JMJC DOMAIN-CONTAINING PROTEIN"/>
    <property type="match status" value="1"/>
</dbReference>
<dbReference type="eggNOG" id="ENOG502RHZR">
    <property type="taxonomic scope" value="Eukaryota"/>
</dbReference>
<dbReference type="SUPFAM" id="SSF51197">
    <property type="entry name" value="Clavaminate synthase-like"/>
    <property type="match status" value="1"/>
</dbReference>
<dbReference type="EMBL" id="GL871056">
    <property type="protein sequence ID" value="EGC35559.1"/>
    <property type="molecule type" value="Genomic_DNA"/>
</dbReference>
<evidence type="ECO:0000313" key="3">
    <source>
        <dbReference type="Proteomes" id="UP000001064"/>
    </source>
</evidence>
<accession>F0ZKI3</accession>
<dbReference type="GeneID" id="10501260"/>
<sequence length="398" mass="46433">MDNSSTSGNPFIKKSFKGPLLLKDLQAFNDNGFLIKNDIIDNKLLFEFKQEFNEYQKDNNHTNNSNNNNNTQYNCHFKSLYEIRQNQNFYESYIQLLGSTYSDSYTNYSNTLSLINSGKPTTIKNVSFLEYPNFIHNFSPIELFMYLGNSTIKSNSGENNDKTINLDCNPFNLFKNEKISKEGLVYSNIECWKPIRSFISLKDNQGIWILPGFHKKSVQFIQDKYLENRKKLIKNLSLNGSGESNGYNVSNYYKNDKELLSMLEYIPLNKGDIVYFDWRIPKSYDQSLLEFIDTSFLPNVLINQQYIQIEKDNYKNGIITLNNTNNNNNTKNTTNNINNEGFLSKFLSNFKNNNDSAKDNYQNLENNKIKEFNNENFVSPKLSILGEKLLNFKKWETN</sequence>
<dbReference type="Proteomes" id="UP000001064">
    <property type="component" value="Unassembled WGS sequence"/>
</dbReference>
<dbReference type="InParanoid" id="F0ZKI3"/>
<feature type="coiled-coil region" evidence="1">
    <location>
        <begin position="347"/>
        <end position="374"/>
    </location>
</feature>
<protein>
    <submittedName>
        <fullName evidence="2">Uncharacterized protein</fullName>
    </submittedName>
</protein>
<proteinExistence type="predicted"/>
<name>F0ZKI3_DICPU</name>
<dbReference type="VEuPathDB" id="AmoebaDB:DICPUDRAFT_152110"/>
<evidence type="ECO:0000256" key="1">
    <source>
        <dbReference type="SAM" id="Coils"/>
    </source>
</evidence>
<keyword evidence="1" id="KW-0175">Coiled coil</keyword>
<dbReference type="PANTHER" id="PTHR31630">
    <property type="entry name" value="PHYTANOYL-COA DIOXYGENASE-RELATED-RELATED"/>
    <property type="match status" value="1"/>
</dbReference>
<dbReference type="RefSeq" id="XP_003287930.1">
    <property type="nucleotide sequence ID" value="XM_003287882.1"/>
</dbReference>
<dbReference type="OMA" id="WRPINSI"/>
<dbReference type="AlphaFoldDB" id="F0ZKI3"/>
<keyword evidence="3" id="KW-1185">Reference proteome</keyword>
<organism evidence="2 3">
    <name type="scientific">Dictyostelium purpureum</name>
    <name type="common">Slime mold</name>
    <dbReference type="NCBI Taxonomy" id="5786"/>
    <lineage>
        <taxon>Eukaryota</taxon>
        <taxon>Amoebozoa</taxon>
        <taxon>Evosea</taxon>
        <taxon>Eumycetozoa</taxon>
        <taxon>Dictyostelia</taxon>
        <taxon>Dictyosteliales</taxon>
        <taxon>Dictyosteliaceae</taxon>
        <taxon>Dictyostelium</taxon>
    </lineage>
</organism>
<dbReference type="KEGG" id="dpp:DICPUDRAFT_152110"/>
<gene>
    <name evidence="2" type="ORF">DICPUDRAFT_152110</name>
</gene>
<reference evidence="3" key="1">
    <citation type="journal article" date="2011" name="Genome Biol.">
        <title>Comparative genomics of the social amoebae Dictyostelium discoideum and Dictyostelium purpureum.</title>
        <authorList>
            <consortium name="US DOE Joint Genome Institute (JGI-PGF)"/>
            <person name="Sucgang R."/>
            <person name="Kuo A."/>
            <person name="Tian X."/>
            <person name="Salerno W."/>
            <person name="Parikh A."/>
            <person name="Feasley C.L."/>
            <person name="Dalin E."/>
            <person name="Tu H."/>
            <person name="Huang E."/>
            <person name="Barry K."/>
            <person name="Lindquist E."/>
            <person name="Shapiro H."/>
            <person name="Bruce D."/>
            <person name="Schmutz J."/>
            <person name="Salamov A."/>
            <person name="Fey P."/>
            <person name="Gaudet P."/>
            <person name="Anjard C."/>
            <person name="Babu M.M."/>
            <person name="Basu S."/>
            <person name="Bushmanova Y."/>
            <person name="van der Wel H."/>
            <person name="Katoh-Kurasawa M."/>
            <person name="Dinh C."/>
            <person name="Coutinho P.M."/>
            <person name="Saito T."/>
            <person name="Elias M."/>
            <person name="Schaap P."/>
            <person name="Kay R.R."/>
            <person name="Henrissat B."/>
            <person name="Eichinger L."/>
            <person name="Rivero F."/>
            <person name="Putnam N.H."/>
            <person name="West C.M."/>
            <person name="Loomis W.F."/>
            <person name="Chisholm R.L."/>
            <person name="Shaulsky G."/>
            <person name="Strassmann J.E."/>
            <person name="Queller D.C."/>
            <person name="Kuspa A."/>
            <person name="Grigoriev I.V."/>
        </authorList>
    </citation>
    <scope>NUCLEOTIDE SEQUENCE [LARGE SCALE GENOMIC DNA]</scope>
    <source>
        <strain evidence="3">QSDP1</strain>
    </source>
</reference>
<evidence type="ECO:0000313" key="2">
    <source>
        <dbReference type="EMBL" id="EGC35559.1"/>
    </source>
</evidence>